<reference evidence="7" key="1">
    <citation type="submission" date="2025-08" db="UniProtKB">
        <authorList>
            <consortium name="Ensembl"/>
        </authorList>
    </citation>
    <scope>IDENTIFICATION</scope>
</reference>
<feature type="domain" description="EF-hand" evidence="6">
    <location>
        <begin position="43"/>
        <end position="78"/>
    </location>
</feature>
<name>A0A8D0E8G3_SALMN</name>
<evidence type="ECO:0000256" key="2">
    <source>
        <dbReference type="ARBA" id="ARBA00022723"/>
    </source>
</evidence>
<dbReference type="GO" id="GO:0071345">
    <property type="term" value="P:cellular response to cytokine stimulus"/>
    <property type="evidence" value="ECO:0007669"/>
    <property type="project" value="TreeGrafter"/>
</dbReference>
<dbReference type="PANTHER" id="PTHR11639">
    <property type="entry name" value="S100 CALCIUM-BINDING PROTEIN"/>
    <property type="match status" value="1"/>
</dbReference>
<dbReference type="GO" id="GO:0051896">
    <property type="term" value="P:regulation of phosphatidylinositol 3-kinase/protein kinase B signal transduction"/>
    <property type="evidence" value="ECO:0007669"/>
    <property type="project" value="TreeGrafter"/>
</dbReference>
<dbReference type="InterPro" id="IPR018247">
    <property type="entry name" value="EF_Hand_1_Ca_BS"/>
</dbReference>
<evidence type="ECO:0000256" key="1">
    <source>
        <dbReference type="ARBA" id="ARBA00007323"/>
    </source>
</evidence>
<dbReference type="OMA" id="THWCIPA"/>
<dbReference type="InterPro" id="IPR013787">
    <property type="entry name" value="S100_Ca-bd_sub"/>
</dbReference>
<comment type="similarity">
    <text evidence="1 5">Belongs to the S-100 family.</text>
</comment>
<dbReference type="PROSITE" id="PS00303">
    <property type="entry name" value="S100_CABP"/>
    <property type="match status" value="1"/>
</dbReference>
<accession>A0A8D0E8G3</accession>
<dbReference type="Gene3D" id="1.10.238.10">
    <property type="entry name" value="EF-hand"/>
    <property type="match status" value="1"/>
</dbReference>
<evidence type="ECO:0000313" key="8">
    <source>
        <dbReference type="Proteomes" id="UP000694421"/>
    </source>
</evidence>
<dbReference type="GO" id="GO:0046914">
    <property type="term" value="F:transition metal ion binding"/>
    <property type="evidence" value="ECO:0007669"/>
    <property type="project" value="InterPro"/>
</dbReference>
<dbReference type="PANTHER" id="PTHR11639:SF26">
    <property type="entry name" value="CORNULIN"/>
    <property type="match status" value="1"/>
</dbReference>
<protein>
    <recommendedName>
        <fullName evidence="5">Protein S100</fullName>
    </recommendedName>
    <alternativeName>
        <fullName evidence="5">S100 calcium-binding protein</fullName>
    </alternativeName>
</protein>
<evidence type="ECO:0000256" key="5">
    <source>
        <dbReference type="RuleBase" id="RU361184"/>
    </source>
</evidence>
<evidence type="ECO:0000313" key="7">
    <source>
        <dbReference type="Ensembl" id="ENSSMRP00000027827.1"/>
    </source>
</evidence>
<evidence type="ECO:0000259" key="6">
    <source>
        <dbReference type="PROSITE" id="PS50222"/>
    </source>
</evidence>
<proteinExistence type="inferred from homology"/>
<evidence type="ECO:0000256" key="4">
    <source>
        <dbReference type="ARBA" id="ARBA00022837"/>
    </source>
</evidence>
<dbReference type="Pfam" id="PF01023">
    <property type="entry name" value="S_100"/>
    <property type="match status" value="1"/>
</dbReference>
<evidence type="ECO:0000256" key="3">
    <source>
        <dbReference type="ARBA" id="ARBA00022737"/>
    </source>
</evidence>
<dbReference type="InterPro" id="IPR034325">
    <property type="entry name" value="S-100_dom"/>
</dbReference>
<keyword evidence="8" id="KW-1185">Reference proteome</keyword>
<dbReference type="InterPro" id="IPR002048">
    <property type="entry name" value="EF_hand_dom"/>
</dbReference>
<keyword evidence="3" id="KW-0677">Repeat</keyword>
<dbReference type="GO" id="GO:0005615">
    <property type="term" value="C:extracellular space"/>
    <property type="evidence" value="ECO:0007669"/>
    <property type="project" value="TreeGrafter"/>
</dbReference>
<dbReference type="Ensembl" id="ENSSMRT00000032484.1">
    <property type="protein sequence ID" value="ENSSMRP00000027827.1"/>
    <property type="gene ID" value="ENSSMRG00000021443.1"/>
</dbReference>
<dbReference type="Proteomes" id="UP000694421">
    <property type="component" value="Unplaced"/>
</dbReference>
<dbReference type="SUPFAM" id="SSF47473">
    <property type="entry name" value="EF-hand"/>
    <property type="match status" value="1"/>
</dbReference>
<dbReference type="SMART" id="SM01394">
    <property type="entry name" value="S_100"/>
    <property type="match status" value="1"/>
</dbReference>
<dbReference type="AlphaFoldDB" id="A0A8D0E8G3"/>
<dbReference type="GeneTree" id="ENSGT00940000154467"/>
<keyword evidence="2 5" id="KW-0479">Metal-binding</keyword>
<dbReference type="InterPro" id="IPR011992">
    <property type="entry name" value="EF-hand-dom_pair"/>
</dbReference>
<keyword evidence="4 5" id="KW-0106">Calcium</keyword>
<dbReference type="GO" id="GO:0005509">
    <property type="term" value="F:calcium ion binding"/>
    <property type="evidence" value="ECO:0007669"/>
    <property type="project" value="InterPro"/>
</dbReference>
<dbReference type="GO" id="GO:0048306">
    <property type="term" value="F:calcium-dependent protein binding"/>
    <property type="evidence" value="ECO:0007669"/>
    <property type="project" value="TreeGrafter"/>
</dbReference>
<reference evidence="7" key="2">
    <citation type="submission" date="2025-09" db="UniProtKB">
        <authorList>
            <consortium name="Ensembl"/>
        </authorList>
    </citation>
    <scope>IDENTIFICATION</scope>
</reference>
<dbReference type="GO" id="GO:1902808">
    <property type="term" value="P:positive regulation of cell cycle G1/S phase transition"/>
    <property type="evidence" value="ECO:0007669"/>
    <property type="project" value="TreeGrafter"/>
</dbReference>
<dbReference type="PROSITE" id="PS00018">
    <property type="entry name" value="EF_HAND_1"/>
    <property type="match status" value="1"/>
</dbReference>
<dbReference type="InterPro" id="IPR001751">
    <property type="entry name" value="S100/CaBP7/8-like_CS"/>
</dbReference>
<dbReference type="CDD" id="cd00213">
    <property type="entry name" value="S-100"/>
    <property type="match status" value="1"/>
</dbReference>
<organism evidence="7 8">
    <name type="scientific">Salvator merianae</name>
    <name type="common">Argentine black and white tegu</name>
    <name type="synonym">Tupinambis merianae</name>
    <dbReference type="NCBI Taxonomy" id="96440"/>
    <lineage>
        <taxon>Eukaryota</taxon>
        <taxon>Metazoa</taxon>
        <taxon>Chordata</taxon>
        <taxon>Craniata</taxon>
        <taxon>Vertebrata</taxon>
        <taxon>Euteleostomi</taxon>
        <taxon>Lepidosauria</taxon>
        <taxon>Squamata</taxon>
        <taxon>Bifurcata</taxon>
        <taxon>Unidentata</taxon>
        <taxon>Episquamata</taxon>
        <taxon>Laterata</taxon>
        <taxon>Teiioidea</taxon>
        <taxon>Teiidae</taxon>
        <taxon>Salvator</taxon>
    </lineage>
</organism>
<dbReference type="PROSITE" id="PS50222">
    <property type="entry name" value="EF_HAND_2"/>
    <property type="match status" value="1"/>
</dbReference>
<sequence length="133" mass="15073">MPQLLGNIDSIICAFNKYAKDDGDCATLSKGELKQLIQKEFADVIVTIDTVLQLLDQDCDGKVDFEEFTVLVFKVAKACYKKLGINVSLKRSCWETMNRASSCARLLLMRRVFGTHWCIPAGNFLQSYILHFQ</sequence>